<dbReference type="RefSeq" id="XP_028474709.1">
    <property type="nucleotide sequence ID" value="XM_028624541.1"/>
</dbReference>
<evidence type="ECO:0000256" key="3">
    <source>
        <dbReference type="SAM" id="MobiDB-lite"/>
    </source>
</evidence>
<dbReference type="InterPro" id="IPR050797">
    <property type="entry name" value="Carb_Metab_Trans_Reg"/>
</dbReference>
<name>A0A427XL58_9TREE</name>
<dbReference type="PANTHER" id="PTHR31668">
    <property type="entry name" value="GLUCOSE TRANSPORT TRANSCRIPTION REGULATOR RGT1-RELATED-RELATED"/>
    <property type="match status" value="1"/>
</dbReference>
<dbReference type="PANTHER" id="PTHR31668:SF30">
    <property type="entry name" value="ZN(II)2CYS6 TRANSCRIPTION FACTOR (EUROFUNG)"/>
    <property type="match status" value="1"/>
</dbReference>
<evidence type="ECO:0000259" key="4">
    <source>
        <dbReference type="PROSITE" id="PS50048"/>
    </source>
</evidence>
<sequence length="516" mass="58025">MQSKHQTNPRKAASSTSNEQSARARVQSREPSHLMTQSCDQCQMRRKKCNRTLPCTLCDKSELKCTYANKLKKRGPKGKIVERIKRLQAQEDHGEEKEEESVLSISKRMDGVHEGALILGSSSTNLLAPMTSPLAIPLPLLRNGSLSILTTSDMHSLVTTYFQHIHPCYPFLDRGWLLGRLRAGECVQGEDTTFGTMVLALCALTMCFVSEVIRSDRSHEFRARREQVASEVILRHYRRALGNDTHIEEVITTFHLGLYFSILHGDKAGHFRVAEAAHLARSMGLHRAITYVDMDAEERIRAMAVYCFVVVRNRACELRQGTSEVVYLGQSPLLPAFDDVCGPFSNLARVDSRTEEICHLLLLINLYEVVTPNFCCCARDLCDPSECRLSASDLVRYAAKLERAFESENVFGHSARSRHTGAGALGREQEGGKYRSWPLEIVDCVAQVVSTAMLRSLHIQGTGMAHRLSYINDCASAYVQANAVDERDLERALQNMRTISDVVLRWDPVCWTRCFI</sequence>
<evidence type="ECO:0000313" key="5">
    <source>
        <dbReference type="EMBL" id="RSH79600.1"/>
    </source>
</evidence>
<dbReference type="SUPFAM" id="SSF57701">
    <property type="entry name" value="Zn2/Cys6 DNA-binding domain"/>
    <property type="match status" value="1"/>
</dbReference>
<dbReference type="PROSITE" id="PS50048">
    <property type="entry name" value="ZN2_CY6_FUNGAL_2"/>
    <property type="match status" value="1"/>
</dbReference>
<dbReference type="InterPro" id="IPR007219">
    <property type="entry name" value="XnlR_reg_dom"/>
</dbReference>
<organism evidence="5 6">
    <name type="scientific">Apiotrichum porosum</name>
    <dbReference type="NCBI Taxonomy" id="105984"/>
    <lineage>
        <taxon>Eukaryota</taxon>
        <taxon>Fungi</taxon>
        <taxon>Dikarya</taxon>
        <taxon>Basidiomycota</taxon>
        <taxon>Agaricomycotina</taxon>
        <taxon>Tremellomycetes</taxon>
        <taxon>Trichosporonales</taxon>
        <taxon>Trichosporonaceae</taxon>
        <taxon>Apiotrichum</taxon>
    </lineage>
</organism>
<keyword evidence="2" id="KW-0539">Nucleus</keyword>
<protein>
    <recommendedName>
        <fullName evidence="4">Zn(2)-C6 fungal-type domain-containing protein</fullName>
    </recommendedName>
</protein>
<dbReference type="Pfam" id="PF00172">
    <property type="entry name" value="Zn_clus"/>
    <property type="match status" value="1"/>
</dbReference>
<gene>
    <name evidence="5" type="ORF">EHS24_009250</name>
</gene>
<proteinExistence type="predicted"/>
<feature type="region of interest" description="Disordered" evidence="3">
    <location>
        <begin position="1"/>
        <end position="40"/>
    </location>
</feature>
<reference evidence="5 6" key="1">
    <citation type="submission" date="2018-11" db="EMBL/GenBank/DDBJ databases">
        <title>Genome sequence of Apiotrichum porosum DSM 27194.</title>
        <authorList>
            <person name="Aliyu H."/>
            <person name="Gorte O."/>
            <person name="Ochsenreither K."/>
        </authorList>
    </citation>
    <scope>NUCLEOTIDE SEQUENCE [LARGE SCALE GENOMIC DNA]</scope>
    <source>
        <strain evidence="5 6">DSM 27194</strain>
    </source>
</reference>
<dbReference type="CDD" id="cd00067">
    <property type="entry name" value="GAL4"/>
    <property type="match status" value="1"/>
</dbReference>
<dbReference type="GO" id="GO:0006351">
    <property type="term" value="P:DNA-templated transcription"/>
    <property type="evidence" value="ECO:0007669"/>
    <property type="project" value="InterPro"/>
</dbReference>
<accession>A0A427XL58</accession>
<keyword evidence="1" id="KW-0479">Metal-binding</keyword>
<dbReference type="GO" id="GO:0000981">
    <property type="term" value="F:DNA-binding transcription factor activity, RNA polymerase II-specific"/>
    <property type="evidence" value="ECO:0007669"/>
    <property type="project" value="InterPro"/>
</dbReference>
<dbReference type="InterPro" id="IPR036864">
    <property type="entry name" value="Zn2-C6_fun-type_DNA-bd_sf"/>
</dbReference>
<keyword evidence="6" id="KW-1185">Reference proteome</keyword>
<dbReference type="GO" id="GO:0008270">
    <property type="term" value="F:zinc ion binding"/>
    <property type="evidence" value="ECO:0007669"/>
    <property type="project" value="InterPro"/>
</dbReference>
<dbReference type="InterPro" id="IPR001138">
    <property type="entry name" value="Zn2Cys6_DnaBD"/>
</dbReference>
<evidence type="ECO:0000256" key="1">
    <source>
        <dbReference type="ARBA" id="ARBA00022723"/>
    </source>
</evidence>
<dbReference type="STRING" id="105984.A0A427XL58"/>
<dbReference type="GeneID" id="39593793"/>
<evidence type="ECO:0000256" key="2">
    <source>
        <dbReference type="ARBA" id="ARBA00023242"/>
    </source>
</evidence>
<dbReference type="SMART" id="SM00066">
    <property type="entry name" value="GAL4"/>
    <property type="match status" value="1"/>
</dbReference>
<feature type="domain" description="Zn(2)-C6 fungal-type" evidence="4">
    <location>
        <begin position="38"/>
        <end position="67"/>
    </location>
</feature>
<dbReference type="OrthoDB" id="2269373at2759"/>
<dbReference type="GO" id="GO:0003677">
    <property type="term" value="F:DNA binding"/>
    <property type="evidence" value="ECO:0007669"/>
    <property type="project" value="InterPro"/>
</dbReference>
<evidence type="ECO:0000313" key="6">
    <source>
        <dbReference type="Proteomes" id="UP000279236"/>
    </source>
</evidence>
<dbReference type="EMBL" id="RSCE01000009">
    <property type="protein sequence ID" value="RSH79600.1"/>
    <property type="molecule type" value="Genomic_DNA"/>
</dbReference>
<dbReference type="Gene3D" id="4.10.240.10">
    <property type="entry name" value="Zn(2)-C6 fungal-type DNA-binding domain"/>
    <property type="match status" value="1"/>
</dbReference>
<dbReference type="Pfam" id="PF04082">
    <property type="entry name" value="Fungal_trans"/>
    <property type="match status" value="1"/>
</dbReference>
<dbReference type="AlphaFoldDB" id="A0A427XL58"/>
<dbReference type="CDD" id="cd12148">
    <property type="entry name" value="fungal_TF_MHR"/>
    <property type="match status" value="1"/>
</dbReference>
<comment type="caution">
    <text evidence="5">The sequence shown here is derived from an EMBL/GenBank/DDBJ whole genome shotgun (WGS) entry which is preliminary data.</text>
</comment>
<dbReference type="Proteomes" id="UP000279236">
    <property type="component" value="Unassembled WGS sequence"/>
</dbReference>